<feature type="compositionally biased region" description="Basic residues" evidence="1">
    <location>
        <begin position="77"/>
        <end position="87"/>
    </location>
</feature>
<evidence type="ECO:0008006" key="4">
    <source>
        <dbReference type="Google" id="ProtNLM"/>
    </source>
</evidence>
<keyword evidence="3" id="KW-1185">Reference proteome</keyword>
<dbReference type="EMBL" id="BQKI01000084">
    <property type="protein sequence ID" value="GJN32694.1"/>
    <property type="molecule type" value="Genomic_DNA"/>
</dbReference>
<protein>
    <recommendedName>
        <fullName evidence="4">F-box domain-containing protein</fullName>
    </recommendedName>
</protein>
<dbReference type="Proteomes" id="UP001054889">
    <property type="component" value="Unassembled WGS sequence"/>
</dbReference>
<evidence type="ECO:0000313" key="2">
    <source>
        <dbReference type="EMBL" id="GJN32694.1"/>
    </source>
</evidence>
<dbReference type="AlphaFoldDB" id="A0AAV5FAL8"/>
<accession>A0AAV5FAL8</accession>
<organism evidence="2 3">
    <name type="scientific">Eleusine coracana subsp. coracana</name>
    <dbReference type="NCBI Taxonomy" id="191504"/>
    <lineage>
        <taxon>Eukaryota</taxon>
        <taxon>Viridiplantae</taxon>
        <taxon>Streptophyta</taxon>
        <taxon>Embryophyta</taxon>
        <taxon>Tracheophyta</taxon>
        <taxon>Spermatophyta</taxon>
        <taxon>Magnoliopsida</taxon>
        <taxon>Liliopsida</taxon>
        <taxon>Poales</taxon>
        <taxon>Poaceae</taxon>
        <taxon>PACMAD clade</taxon>
        <taxon>Chloridoideae</taxon>
        <taxon>Cynodonteae</taxon>
        <taxon>Eleusininae</taxon>
        <taxon>Eleusine</taxon>
    </lineage>
</organism>
<evidence type="ECO:0000313" key="3">
    <source>
        <dbReference type="Proteomes" id="UP001054889"/>
    </source>
</evidence>
<feature type="compositionally biased region" description="Basic residues" evidence="1">
    <location>
        <begin position="176"/>
        <end position="193"/>
    </location>
</feature>
<name>A0AAV5FAL8_ELECO</name>
<feature type="region of interest" description="Disordered" evidence="1">
    <location>
        <begin position="57"/>
        <end position="93"/>
    </location>
</feature>
<reference evidence="2" key="2">
    <citation type="submission" date="2021-12" db="EMBL/GenBank/DDBJ databases">
        <title>Resequencing data analysis of finger millet.</title>
        <authorList>
            <person name="Hatakeyama M."/>
            <person name="Aluri S."/>
            <person name="Balachadran M.T."/>
            <person name="Sivarajan S.R."/>
            <person name="Poveda L."/>
            <person name="Shimizu-Inatsugi R."/>
            <person name="Schlapbach R."/>
            <person name="Sreeman S.M."/>
            <person name="Shimizu K.K."/>
        </authorList>
    </citation>
    <scope>NUCLEOTIDE SEQUENCE</scope>
</reference>
<feature type="region of interest" description="Disordered" evidence="1">
    <location>
        <begin position="176"/>
        <end position="225"/>
    </location>
</feature>
<comment type="caution">
    <text evidence="2">The sequence shown here is derived from an EMBL/GenBank/DDBJ whole genome shotgun (WGS) entry which is preliminary data.</text>
</comment>
<feature type="compositionally biased region" description="Basic and acidic residues" evidence="1">
    <location>
        <begin position="194"/>
        <end position="204"/>
    </location>
</feature>
<sequence>MRAAYRRIRSSPSPGSSHTPPAAGSGRPRRRGACARCLSSDPVAPAAAEPTLAACHQIRSPPLPGSPRSPPTVGSRHPCRRGAHARRLPQDPVAPTTTSEFVLYWSSCSDDMQLQILLHLPSLATLISATCSCRSWRCVAALSPNFFLHTPPPLSNRARQSVATRQILYKARARQRCGTRRRSRGSRRTRMKRAGNESKEDTALNKHMLPSIMMEDPKRKASQRI</sequence>
<feature type="compositionally biased region" description="Pro residues" evidence="1">
    <location>
        <begin position="61"/>
        <end position="70"/>
    </location>
</feature>
<feature type="compositionally biased region" description="Low complexity" evidence="1">
    <location>
        <begin position="10"/>
        <end position="26"/>
    </location>
</feature>
<proteinExistence type="predicted"/>
<gene>
    <name evidence="2" type="primary">gb21216</name>
    <name evidence="2" type="ORF">PR202_gb21216</name>
</gene>
<evidence type="ECO:0000256" key="1">
    <source>
        <dbReference type="SAM" id="MobiDB-lite"/>
    </source>
</evidence>
<feature type="region of interest" description="Disordered" evidence="1">
    <location>
        <begin position="1"/>
        <end position="34"/>
    </location>
</feature>
<reference evidence="2" key="1">
    <citation type="journal article" date="2018" name="DNA Res.">
        <title>Multiple hybrid de novo genome assembly of finger millet, an orphan allotetraploid crop.</title>
        <authorList>
            <person name="Hatakeyama M."/>
            <person name="Aluri S."/>
            <person name="Balachadran M.T."/>
            <person name="Sivarajan S.R."/>
            <person name="Patrignani A."/>
            <person name="Gruter S."/>
            <person name="Poveda L."/>
            <person name="Shimizu-Inatsugi R."/>
            <person name="Baeten J."/>
            <person name="Francoijs K.J."/>
            <person name="Nataraja K.N."/>
            <person name="Reddy Y.A.N."/>
            <person name="Phadnis S."/>
            <person name="Ravikumar R.L."/>
            <person name="Schlapbach R."/>
            <person name="Sreeman S.M."/>
            <person name="Shimizu K.K."/>
        </authorList>
    </citation>
    <scope>NUCLEOTIDE SEQUENCE</scope>
</reference>